<evidence type="ECO:0000256" key="1">
    <source>
        <dbReference type="ARBA" id="ARBA00004370"/>
    </source>
</evidence>
<evidence type="ECO:0000256" key="6">
    <source>
        <dbReference type="SAM" id="Phobius"/>
    </source>
</evidence>
<comment type="subcellular location">
    <subcellularLocation>
        <location evidence="1">Membrane</location>
    </subcellularLocation>
</comment>
<dbReference type="InterPro" id="IPR003319">
    <property type="entry name" value="YMF19-like_N"/>
</dbReference>
<evidence type="ECO:0000259" key="7">
    <source>
        <dbReference type="Pfam" id="PF02326"/>
    </source>
</evidence>
<dbReference type="AlphaFoldDB" id="A0A023DZS0"/>
<sequence length="149" mass="17470">MPQFDSQFFASQIFWVCVCFGVLWGAMHWWVVPRVRDIQKIRSSKVGTVMEEVRQLHAKSIEIRSQCDAQQEILEKTFQHQIQSLAQAQEKAMAEHLLQLKSRFDLEMSRIKDELNTLEQTFTDHLKTDALEIAQVLIQRQKESSHGDR</sequence>
<dbReference type="Proteomes" id="UP000024842">
    <property type="component" value="Unassembled WGS sequence"/>
</dbReference>
<dbReference type="GO" id="GO:0006754">
    <property type="term" value="P:ATP biosynthetic process"/>
    <property type="evidence" value="ECO:0007669"/>
    <property type="project" value="UniProtKB-KW"/>
</dbReference>
<reference evidence="8 9" key="1">
    <citation type="journal article" date="2014" name="FEMS Microbiol. Lett.">
        <title>Draft genome sequences of three Holospora species (Holospora obtusa, Holospora undulata, and Holospora elegans), endonuclear symbiotic bacteria of the ciliate Paramecium caudatum.</title>
        <authorList>
            <person name="Dohra H."/>
            <person name="Tanaka K."/>
            <person name="Suzuki T."/>
            <person name="Fujishima M."/>
            <person name="Suzuki H."/>
        </authorList>
    </citation>
    <scope>NUCLEOTIDE SEQUENCE [LARGE SCALE GENOMIC DNA]</scope>
    <source>
        <strain evidence="8 9">E1</strain>
    </source>
</reference>
<name>A0A023DZS0_9PROT</name>
<dbReference type="EMBL" id="BAUP01000120">
    <property type="protein sequence ID" value="GAJ46618.1"/>
    <property type="molecule type" value="Genomic_DNA"/>
</dbReference>
<evidence type="ECO:0000256" key="5">
    <source>
        <dbReference type="ARBA" id="ARBA00023310"/>
    </source>
</evidence>
<keyword evidence="9" id="KW-1185">Reference proteome</keyword>
<accession>A0A023DZS0</accession>
<feature type="transmembrane region" description="Helical" evidence="6">
    <location>
        <begin position="12"/>
        <end position="32"/>
    </location>
</feature>
<proteinExistence type="predicted"/>
<feature type="domain" description="ATP synthase YMF19-like N-terminal" evidence="7">
    <location>
        <begin position="2"/>
        <end position="70"/>
    </location>
</feature>
<dbReference type="STRING" id="1427503.HE1_00954"/>
<gene>
    <name evidence="8" type="ORF">HE1_00954</name>
</gene>
<evidence type="ECO:0000256" key="4">
    <source>
        <dbReference type="ARBA" id="ARBA00023136"/>
    </source>
</evidence>
<dbReference type="GO" id="GO:0016020">
    <property type="term" value="C:membrane"/>
    <property type="evidence" value="ECO:0007669"/>
    <property type="project" value="UniProtKB-SubCell"/>
</dbReference>
<dbReference type="OrthoDB" id="9805716at2"/>
<keyword evidence="3 6" id="KW-1133">Transmembrane helix</keyword>
<keyword evidence="2 6" id="KW-0812">Transmembrane</keyword>
<dbReference type="RefSeq" id="WP_035545337.1">
    <property type="nucleotide sequence ID" value="NZ_BAUP01000120.1"/>
</dbReference>
<keyword evidence="5" id="KW-0066">ATP synthesis</keyword>
<organism evidence="8 9">
    <name type="scientific">Holospora elegans E1</name>
    <dbReference type="NCBI Taxonomy" id="1427503"/>
    <lineage>
        <taxon>Bacteria</taxon>
        <taxon>Pseudomonadati</taxon>
        <taxon>Pseudomonadota</taxon>
        <taxon>Alphaproteobacteria</taxon>
        <taxon>Holosporales</taxon>
        <taxon>Holosporaceae</taxon>
        <taxon>Holospora</taxon>
    </lineage>
</organism>
<keyword evidence="4 6" id="KW-0472">Membrane</keyword>
<comment type="caution">
    <text evidence="8">The sequence shown here is derived from an EMBL/GenBank/DDBJ whole genome shotgun (WGS) entry which is preliminary data.</text>
</comment>
<protein>
    <submittedName>
        <fullName evidence="8">ATP synthase subunit b</fullName>
    </submittedName>
</protein>
<dbReference type="Pfam" id="PF02326">
    <property type="entry name" value="YMF19"/>
    <property type="match status" value="1"/>
</dbReference>
<evidence type="ECO:0000313" key="8">
    <source>
        <dbReference type="EMBL" id="GAJ46618.1"/>
    </source>
</evidence>
<evidence type="ECO:0000256" key="2">
    <source>
        <dbReference type="ARBA" id="ARBA00022692"/>
    </source>
</evidence>
<evidence type="ECO:0000256" key="3">
    <source>
        <dbReference type="ARBA" id="ARBA00022989"/>
    </source>
</evidence>
<evidence type="ECO:0000313" key="9">
    <source>
        <dbReference type="Proteomes" id="UP000024842"/>
    </source>
</evidence>